<dbReference type="OrthoDB" id="9774673at2"/>
<dbReference type="STRING" id="1619234.SAMN05421730_102154"/>
<keyword evidence="3" id="KW-1185">Reference proteome</keyword>
<dbReference type="SUPFAM" id="SSF47413">
    <property type="entry name" value="lambda repressor-like DNA-binding domains"/>
    <property type="match status" value="1"/>
</dbReference>
<dbReference type="PROSITE" id="PS50943">
    <property type="entry name" value="HTH_CROC1"/>
    <property type="match status" value="1"/>
</dbReference>
<proteinExistence type="predicted"/>
<dbReference type="Pfam" id="PF01381">
    <property type="entry name" value="HTH_3"/>
    <property type="match status" value="1"/>
</dbReference>
<dbReference type="SMART" id="SM00530">
    <property type="entry name" value="HTH_XRE"/>
    <property type="match status" value="1"/>
</dbReference>
<dbReference type="GO" id="GO:0003677">
    <property type="term" value="F:DNA binding"/>
    <property type="evidence" value="ECO:0007669"/>
    <property type="project" value="InterPro"/>
</dbReference>
<dbReference type="RefSeq" id="WP_091235526.1">
    <property type="nucleotide sequence ID" value="NZ_FMKA01000021.1"/>
</dbReference>
<dbReference type="CDD" id="cd00093">
    <property type="entry name" value="HTH_XRE"/>
    <property type="match status" value="1"/>
</dbReference>
<reference evidence="2 3" key="1">
    <citation type="submission" date="2016-09" db="EMBL/GenBank/DDBJ databases">
        <authorList>
            <person name="Capua I."/>
            <person name="De Benedictis P."/>
            <person name="Joannis T."/>
            <person name="Lombin L.H."/>
            <person name="Cattoli G."/>
        </authorList>
    </citation>
    <scope>NUCLEOTIDE SEQUENCE [LARGE SCALE GENOMIC DNA]</scope>
    <source>
        <strain evidence="2 3">GluBS11</strain>
    </source>
</reference>
<evidence type="ECO:0000313" key="2">
    <source>
        <dbReference type="EMBL" id="SCP98510.1"/>
    </source>
</evidence>
<dbReference type="InterPro" id="IPR010982">
    <property type="entry name" value="Lambda_DNA-bd_dom_sf"/>
</dbReference>
<dbReference type="EMBL" id="FMKA01000021">
    <property type="protein sequence ID" value="SCP98510.1"/>
    <property type="molecule type" value="Genomic_DNA"/>
</dbReference>
<sequence length="71" mass="8285">MEIPKLIKDLRKGSGMNRKEFSEHTGIPVRTLEDWEAGRRTPPEYIPRLIAFQLKYEELIKEKGDTDGKNN</sequence>
<name>A0A1D3TWB5_9FIRM</name>
<dbReference type="Proteomes" id="UP000199315">
    <property type="component" value="Unassembled WGS sequence"/>
</dbReference>
<organism evidence="2 3">
    <name type="scientific">Anaerobium acetethylicum</name>
    <dbReference type="NCBI Taxonomy" id="1619234"/>
    <lineage>
        <taxon>Bacteria</taxon>
        <taxon>Bacillati</taxon>
        <taxon>Bacillota</taxon>
        <taxon>Clostridia</taxon>
        <taxon>Lachnospirales</taxon>
        <taxon>Lachnospiraceae</taxon>
        <taxon>Anaerobium</taxon>
    </lineage>
</organism>
<protein>
    <submittedName>
        <fullName evidence="2">Helix-turn-helix</fullName>
    </submittedName>
</protein>
<evidence type="ECO:0000259" key="1">
    <source>
        <dbReference type="PROSITE" id="PS50943"/>
    </source>
</evidence>
<feature type="domain" description="HTH cro/C1-type" evidence="1">
    <location>
        <begin position="7"/>
        <end position="42"/>
    </location>
</feature>
<gene>
    <name evidence="2" type="ORF">SAMN05421730_102154</name>
</gene>
<evidence type="ECO:0000313" key="3">
    <source>
        <dbReference type="Proteomes" id="UP000199315"/>
    </source>
</evidence>
<dbReference type="Gene3D" id="1.10.260.40">
    <property type="entry name" value="lambda repressor-like DNA-binding domains"/>
    <property type="match status" value="1"/>
</dbReference>
<dbReference type="InterPro" id="IPR001387">
    <property type="entry name" value="Cro/C1-type_HTH"/>
</dbReference>
<accession>A0A1D3TWB5</accession>
<dbReference type="AlphaFoldDB" id="A0A1D3TWB5"/>